<dbReference type="AlphaFoldDB" id="A0A3A3FIH0"/>
<evidence type="ECO:0000313" key="1">
    <source>
        <dbReference type="EMBL" id="RJF95293.1"/>
    </source>
</evidence>
<organism evidence="1 2">
    <name type="scientific">Noviherbaspirillum saxi</name>
    <dbReference type="NCBI Taxonomy" id="2320863"/>
    <lineage>
        <taxon>Bacteria</taxon>
        <taxon>Pseudomonadati</taxon>
        <taxon>Pseudomonadota</taxon>
        <taxon>Betaproteobacteria</taxon>
        <taxon>Burkholderiales</taxon>
        <taxon>Oxalobacteraceae</taxon>
        <taxon>Noviherbaspirillum</taxon>
    </lineage>
</organism>
<gene>
    <name evidence="1" type="ORF">D3871_17820</name>
</gene>
<keyword evidence="2" id="KW-1185">Reference proteome</keyword>
<dbReference type="Proteomes" id="UP000265955">
    <property type="component" value="Unassembled WGS sequence"/>
</dbReference>
<sequence>MKWLSSFALPAAFKYSQGTRALLRFAPRLTPIASVLFFNELLTQNNSKLAAMYESCMSL</sequence>
<protein>
    <submittedName>
        <fullName evidence="1">Uncharacterized protein</fullName>
    </submittedName>
</protein>
<name>A0A3A3FIH0_9BURK</name>
<evidence type="ECO:0000313" key="2">
    <source>
        <dbReference type="Proteomes" id="UP000265955"/>
    </source>
</evidence>
<reference evidence="2" key="1">
    <citation type="submission" date="2018-09" db="EMBL/GenBank/DDBJ databases">
        <authorList>
            <person name="Zhu H."/>
        </authorList>
    </citation>
    <scope>NUCLEOTIDE SEQUENCE [LARGE SCALE GENOMIC DNA]</scope>
    <source>
        <strain evidence="2">K1R23-30</strain>
    </source>
</reference>
<dbReference type="EMBL" id="QYUO01000002">
    <property type="protein sequence ID" value="RJF95293.1"/>
    <property type="molecule type" value="Genomic_DNA"/>
</dbReference>
<comment type="caution">
    <text evidence="1">The sequence shown here is derived from an EMBL/GenBank/DDBJ whole genome shotgun (WGS) entry which is preliminary data.</text>
</comment>
<accession>A0A3A3FIH0</accession>
<proteinExistence type="predicted"/>